<dbReference type="Proteomes" id="UP001145114">
    <property type="component" value="Unassembled WGS sequence"/>
</dbReference>
<sequence length="135" mass="14869">MLTDTHTGPLQTLSGWYTHIRPYLFPIVVALAALYLLRRRLVNRAIEVVAPGTTEKTEKAAVEKADLLRRKALFERLGEKFDEGSLIKQDRNKEPKFKYRPSGNLGNGPRAGQVATLRKIRGTSCTSCPGSGGCG</sequence>
<evidence type="ECO:0000313" key="1">
    <source>
        <dbReference type="EMBL" id="KAJ1675593.1"/>
    </source>
</evidence>
<gene>
    <name evidence="1" type="ORF">EV182_000966</name>
</gene>
<reference evidence="1" key="1">
    <citation type="submission" date="2022-06" db="EMBL/GenBank/DDBJ databases">
        <title>Phylogenomic reconstructions and comparative analyses of Kickxellomycotina fungi.</title>
        <authorList>
            <person name="Reynolds N.K."/>
            <person name="Stajich J.E."/>
            <person name="Barry K."/>
            <person name="Grigoriev I.V."/>
            <person name="Crous P."/>
            <person name="Smith M.E."/>
        </authorList>
    </citation>
    <scope>NUCLEOTIDE SEQUENCE</scope>
    <source>
        <strain evidence="1">RSA 2271</strain>
    </source>
</reference>
<keyword evidence="2" id="KW-1185">Reference proteome</keyword>
<comment type="caution">
    <text evidence="1">The sequence shown here is derived from an EMBL/GenBank/DDBJ whole genome shotgun (WGS) entry which is preliminary data.</text>
</comment>
<name>A0ACC1HKD0_9FUNG</name>
<organism evidence="1 2">
    <name type="scientific">Spiromyces aspiralis</name>
    <dbReference type="NCBI Taxonomy" id="68401"/>
    <lineage>
        <taxon>Eukaryota</taxon>
        <taxon>Fungi</taxon>
        <taxon>Fungi incertae sedis</taxon>
        <taxon>Zoopagomycota</taxon>
        <taxon>Kickxellomycotina</taxon>
        <taxon>Kickxellomycetes</taxon>
        <taxon>Kickxellales</taxon>
        <taxon>Kickxellaceae</taxon>
        <taxon>Spiromyces</taxon>
    </lineage>
</organism>
<proteinExistence type="predicted"/>
<protein>
    <submittedName>
        <fullName evidence="1">Uncharacterized protein</fullName>
    </submittedName>
</protein>
<dbReference type="EMBL" id="JAMZIH010005238">
    <property type="protein sequence ID" value="KAJ1675593.1"/>
    <property type="molecule type" value="Genomic_DNA"/>
</dbReference>
<accession>A0ACC1HKD0</accession>
<evidence type="ECO:0000313" key="2">
    <source>
        <dbReference type="Proteomes" id="UP001145114"/>
    </source>
</evidence>